<evidence type="ECO:0000256" key="1">
    <source>
        <dbReference type="SAM" id="SignalP"/>
    </source>
</evidence>
<dbReference type="OrthoDB" id="2987995at2"/>
<sequence>MQHARRILPIMTACALFFTATPATFACDGHVGKVSGSNHVQKSVATDEPKMLGEVEGKRTFFLELDDSVQKAKGKWRIDVAKAKKGIFYTHTSKKVSSTSYVYIAPKQFKLAPGKYLVSGQFYGTVDGKEVITGVEYKVKVNKDHEMKIIKKVEPR</sequence>
<accession>A0A1H2ZQ71</accession>
<dbReference type="AlphaFoldDB" id="A0A1H2ZQ71"/>
<dbReference type="PROSITE" id="PS51257">
    <property type="entry name" value="PROKAR_LIPOPROTEIN"/>
    <property type="match status" value="1"/>
</dbReference>
<organism evidence="2 3">
    <name type="scientific">Marininema mesophilum</name>
    <dbReference type="NCBI Taxonomy" id="1048340"/>
    <lineage>
        <taxon>Bacteria</taxon>
        <taxon>Bacillati</taxon>
        <taxon>Bacillota</taxon>
        <taxon>Bacilli</taxon>
        <taxon>Bacillales</taxon>
        <taxon>Thermoactinomycetaceae</taxon>
        <taxon>Marininema</taxon>
    </lineage>
</organism>
<keyword evidence="1" id="KW-0732">Signal</keyword>
<keyword evidence="3" id="KW-1185">Reference proteome</keyword>
<dbReference type="RefSeq" id="WP_091741050.1">
    <property type="nucleotide sequence ID" value="NZ_FNNQ01000011.1"/>
</dbReference>
<reference evidence="2 3" key="1">
    <citation type="submission" date="2016-10" db="EMBL/GenBank/DDBJ databases">
        <authorList>
            <person name="de Groot N.N."/>
        </authorList>
    </citation>
    <scope>NUCLEOTIDE SEQUENCE [LARGE SCALE GENOMIC DNA]</scope>
    <source>
        <strain evidence="2 3">DSM 45610</strain>
    </source>
</reference>
<gene>
    <name evidence="2" type="ORF">SAMN05444487_111145</name>
</gene>
<dbReference type="EMBL" id="FNNQ01000011">
    <property type="protein sequence ID" value="SDX19048.1"/>
    <property type="molecule type" value="Genomic_DNA"/>
</dbReference>
<protein>
    <recommendedName>
        <fullName evidence="4">YtkA-like</fullName>
    </recommendedName>
</protein>
<feature type="chain" id="PRO_5039411436" description="YtkA-like" evidence="1">
    <location>
        <begin position="27"/>
        <end position="156"/>
    </location>
</feature>
<name>A0A1H2ZQ71_9BACL</name>
<evidence type="ECO:0000313" key="2">
    <source>
        <dbReference type="EMBL" id="SDX19048.1"/>
    </source>
</evidence>
<evidence type="ECO:0008006" key="4">
    <source>
        <dbReference type="Google" id="ProtNLM"/>
    </source>
</evidence>
<evidence type="ECO:0000313" key="3">
    <source>
        <dbReference type="Proteomes" id="UP000198534"/>
    </source>
</evidence>
<feature type="signal peptide" evidence="1">
    <location>
        <begin position="1"/>
        <end position="26"/>
    </location>
</feature>
<dbReference type="Proteomes" id="UP000198534">
    <property type="component" value="Unassembled WGS sequence"/>
</dbReference>
<proteinExistence type="predicted"/>